<evidence type="ECO:0000256" key="1">
    <source>
        <dbReference type="SAM" id="Phobius"/>
    </source>
</evidence>
<feature type="transmembrane region" description="Helical" evidence="1">
    <location>
        <begin position="202"/>
        <end position="220"/>
    </location>
</feature>
<feature type="transmembrane region" description="Helical" evidence="1">
    <location>
        <begin position="12"/>
        <end position="31"/>
    </location>
</feature>
<organism evidence="2 3">
    <name type="scientific">Sinosporangium siamense</name>
    <dbReference type="NCBI Taxonomy" id="1367973"/>
    <lineage>
        <taxon>Bacteria</taxon>
        <taxon>Bacillati</taxon>
        <taxon>Actinomycetota</taxon>
        <taxon>Actinomycetes</taxon>
        <taxon>Streptosporangiales</taxon>
        <taxon>Streptosporangiaceae</taxon>
        <taxon>Sinosporangium</taxon>
    </lineage>
</organism>
<accession>A0A919RC90</accession>
<keyword evidence="1" id="KW-0812">Transmembrane</keyword>
<reference evidence="2" key="1">
    <citation type="submission" date="2021-01" db="EMBL/GenBank/DDBJ databases">
        <title>Whole genome shotgun sequence of Sinosporangium siamense NBRC 109515.</title>
        <authorList>
            <person name="Komaki H."/>
            <person name="Tamura T."/>
        </authorList>
    </citation>
    <scope>NUCLEOTIDE SEQUENCE</scope>
    <source>
        <strain evidence="2">NBRC 109515</strain>
    </source>
</reference>
<sequence>MLSTYVDLAVGLVLAFLFLSLLVSGINEGLVRLLSIRSKFLWAFLRDTLDGPDRQGRSFLPAGMRDVFTALPFSRDARPRHNSMPSPAVLSPIPEGEAVAEGELTERLYERVREIDHPKAKRTSIATLPPERFALALMEFASAEPNGVQGLLDKLKAMRSPLHGHLQGIWESSAADVNRFRQQVEVWFDAEMRRLTLLYRRYVRWVVAVLGLVLTLVFSMDALEYGKTLLRDQAFREGVAAIAGGGDQGLTALKDRCTATGDSADPYRCVTEALSSPALVKIFDHALVGVAVPQNGDPQVKWNLGAWWERLISPGHWPGFVLTFAALLFGASFWWDILRRLTGIRSRAGR</sequence>
<dbReference type="EMBL" id="BOOW01000004">
    <property type="protein sequence ID" value="GII90125.1"/>
    <property type="molecule type" value="Genomic_DNA"/>
</dbReference>
<comment type="caution">
    <text evidence="2">The sequence shown here is derived from an EMBL/GenBank/DDBJ whole genome shotgun (WGS) entry which is preliminary data.</text>
</comment>
<keyword evidence="3" id="KW-1185">Reference proteome</keyword>
<gene>
    <name evidence="2" type="ORF">Ssi02_03560</name>
</gene>
<feature type="transmembrane region" description="Helical" evidence="1">
    <location>
        <begin position="317"/>
        <end position="337"/>
    </location>
</feature>
<evidence type="ECO:0000313" key="3">
    <source>
        <dbReference type="Proteomes" id="UP000606172"/>
    </source>
</evidence>
<keyword evidence="1" id="KW-1133">Transmembrane helix</keyword>
<proteinExistence type="predicted"/>
<evidence type="ECO:0000313" key="2">
    <source>
        <dbReference type="EMBL" id="GII90125.1"/>
    </source>
</evidence>
<dbReference type="AlphaFoldDB" id="A0A919RC90"/>
<name>A0A919RC90_9ACTN</name>
<dbReference type="Proteomes" id="UP000606172">
    <property type="component" value="Unassembled WGS sequence"/>
</dbReference>
<keyword evidence="1" id="KW-0472">Membrane</keyword>
<protein>
    <submittedName>
        <fullName evidence="2">Uncharacterized protein</fullName>
    </submittedName>
</protein>